<accession>A0A420ENY3</accession>
<name>A0A420ENY3_9SPHN</name>
<evidence type="ECO:0000313" key="3">
    <source>
        <dbReference type="Proteomes" id="UP000284395"/>
    </source>
</evidence>
<dbReference type="Pfam" id="PF16289">
    <property type="entry name" value="PIN_12"/>
    <property type="match status" value="1"/>
</dbReference>
<reference evidence="2 3" key="1">
    <citation type="submission" date="2018-09" db="EMBL/GenBank/DDBJ databases">
        <title>Altererythrobacter spongiae sp. nov., isolated from a marine sponge.</title>
        <authorList>
            <person name="Zhuang L."/>
            <person name="Luo L."/>
        </authorList>
    </citation>
    <scope>NUCLEOTIDE SEQUENCE [LARGE SCALE GENOMIC DNA]</scope>
    <source>
        <strain evidence="2 3">HN-Y73</strain>
    </source>
</reference>
<dbReference type="OrthoDB" id="8450129at2"/>
<comment type="caution">
    <text evidence="2">The sequence shown here is derived from an EMBL/GenBank/DDBJ whole genome shotgun (WGS) entry which is preliminary data.</text>
</comment>
<evidence type="ECO:0000259" key="1">
    <source>
        <dbReference type="Pfam" id="PF16289"/>
    </source>
</evidence>
<dbReference type="Proteomes" id="UP000284395">
    <property type="component" value="Unassembled WGS sequence"/>
</dbReference>
<gene>
    <name evidence="2" type="ORF">D6851_03820</name>
</gene>
<dbReference type="AlphaFoldDB" id="A0A420ENY3"/>
<protein>
    <recommendedName>
        <fullName evidence="1">DUF4935 domain-containing protein</fullName>
    </recommendedName>
</protein>
<dbReference type="InterPro" id="IPR032557">
    <property type="entry name" value="DUF4935"/>
</dbReference>
<keyword evidence="3" id="KW-1185">Reference proteome</keyword>
<organism evidence="2 3">
    <name type="scientific">Altericroceibacterium spongiae</name>
    <dbReference type="NCBI Taxonomy" id="2320269"/>
    <lineage>
        <taxon>Bacteria</taxon>
        <taxon>Pseudomonadati</taxon>
        <taxon>Pseudomonadota</taxon>
        <taxon>Alphaproteobacteria</taxon>
        <taxon>Sphingomonadales</taxon>
        <taxon>Erythrobacteraceae</taxon>
        <taxon>Altericroceibacterium</taxon>
    </lineage>
</organism>
<proteinExistence type="predicted"/>
<sequence>MDPKAIASAGVPVLCIDTCSLLDIMRDPTRESARVHDRQAAVDLVASAEAGQFICLMAEQVAIEFAEHDQRVQEEADSNLRKVREQIKRINLLSAVYGAPGTTDLSHLDDHVARARTIVGRWLARLETVVPGSGAPARAFARVNAGRAPAQRGKDSTKDCLVYETYLEAVGHLRDAGLAEPIVFLSSNTREYVTEGSILKPDIVADFEALGVDYAPNMSAAKQLLAL</sequence>
<dbReference type="RefSeq" id="WP_120323573.1">
    <property type="nucleotide sequence ID" value="NZ_RAPF01000002.1"/>
</dbReference>
<dbReference type="EMBL" id="RAPF01000002">
    <property type="protein sequence ID" value="RKF22374.1"/>
    <property type="molecule type" value="Genomic_DNA"/>
</dbReference>
<feature type="domain" description="DUF4935" evidence="1">
    <location>
        <begin position="14"/>
        <end position="192"/>
    </location>
</feature>
<evidence type="ECO:0000313" key="2">
    <source>
        <dbReference type="EMBL" id="RKF22374.1"/>
    </source>
</evidence>